<comment type="catalytic activity">
    <reaction evidence="13">
        <text>chloride(in) = chloride(out)</text>
        <dbReference type="Rhea" id="RHEA:29823"/>
        <dbReference type="ChEBI" id="CHEBI:17996"/>
    </reaction>
</comment>
<dbReference type="PROSITE" id="PS50405">
    <property type="entry name" value="GST_CTER"/>
    <property type="match status" value="1"/>
</dbReference>
<dbReference type="NCBIfam" id="TIGR00862">
    <property type="entry name" value="O-ClC"/>
    <property type="match status" value="1"/>
</dbReference>
<accession>H3A6U4</accession>
<evidence type="ECO:0000256" key="7">
    <source>
        <dbReference type="ARBA" id="ARBA00023002"/>
    </source>
</evidence>
<evidence type="ECO:0000256" key="8">
    <source>
        <dbReference type="ARBA" id="ARBA00023065"/>
    </source>
</evidence>
<evidence type="ECO:0000256" key="12">
    <source>
        <dbReference type="ARBA" id="ARBA00023303"/>
    </source>
</evidence>
<gene>
    <name evidence="16" type="primary">LOC102358051</name>
</gene>
<keyword evidence="5 14" id="KW-0851">Voltage-gated channel</keyword>
<keyword evidence="17" id="KW-1185">Reference proteome</keyword>
<evidence type="ECO:0000259" key="15">
    <source>
        <dbReference type="PROSITE" id="PS50405"/>
    </source>
</evidence>
<evidence type="ECO:0000256" key="14">
    <source>
        <dbReference type="RuleBase" id="RU362009"/>
    </source>
</evidence>
<dbReference type="GeneTree" id="ENSGT00940000161243"/>
<dbReference type="Bgee" id="ENSLACG00000004769">
    <property type="expression patterns" value="Expressed in pelvic fin and 1 other cell type or tissue"/>
</dbReference>
<dbReference type="Proteomes" id="UP000008672">
    <property type="component" value="Unassembled WGS sequence"/>
</dbReference>
<dbReference type="InterPro" id="IPR040079">
    <property type="entry name" value="Glutathione_S-Trfase"/>
</dbReference>
<evidence type="ECO:0000256" key="11">
    <source>
        <dbReference type="ARBA" id="ARBA00023214"/>
    </source>
</evidence>
<dbReference type="HOGENOM" id="CLU_061051_1_0_1"/>
<evidence type="ECO:0000256" key="13">
    <source>
        <dbReference type="ARBA" id="ARBA00024167"/>
    </source>
</evidence>
<dbReference type="InterPro" id="IPR053823">
    <property type="entry name" value="CLIC_N"/>
</dbReference>
<keyword evidence="8 14" id="KW-0406">Ion transport</keyword>
<dbReference type="GO" id="GO:0005254">
    <property type="term" value="F:chloride channel activity"/>
    <property type="evidence" value="ECO:0007669"/>
    <property type="project" value="UniProtKB-KW"/>
</dbReference>
<evidence type="ECO:0000256" key="3">
    <source>
        <dbReference type="ARBA" id="ARBA00022490"/>
    </source>
</evidence>
<proteinExistence type="inferred from homology"/>
<feature type="domain" description="GST C-terminal" evidence="15">
    <location>
        <begin position="69"/>
        <end position="230"/>
    </location>
</feature>
<dbReference type="GO" id="GO:0005737">
    <property type="term" value="C:cytoplasm"/>
    <property type="evidence" value="ECO:0007669"/>
    <property type="project" value="UniProtKB-SubCell"/>
</dbReference>
<evidence type="ECO:0000256" key="6">
    <source>
        <dbReference type="ARBA" id="ARBA00022989"/>
    </source>
</evidence>
<keyword evidence="2 14" id="KW-0813">Transport</keyword>
<evidence type="ECO:0000256" key="4">
    <source>
        <dbReference type="ARBA" id="ARBA00022692"/>
    </source>
</evidence>
<dbReference type="GO" id="GO:0016491">
    <property type="term" value="F:oxidoreductase activity"/>
    <property type="evidence" value="ECO:0007669"/>
    <property type="project" value="UniProtKB-KW"/>
</dbReference>
<reference evidence="16" key="3">
    <citation type="submission" date="2025-09" db="UniProtKB">
        <authorList>
            <consortium name="Ensembl"/>
        </authorList>
    </citation>
    <scope>IDENTIFICATION</scope>
</reference>
<keyword evidence="7" id="KW-0560">Oxidoreductase</keyword>
<dbReference type="PANTHER" id="PTHR45476:SF7">
    <property type="entry name" value="CHLORIDE INTRACELLULAR CHANNEL 3"/>
    <property type="match status" value="1"/>
</dbReference>
<protein>
    <recommendedName>
        <fullName evidence="14">Chloride intracellular channel protein</fullName>
    </recommendedName>
</protein>
<sequence>FLEYWKCDLYNKASDDGQGIGNCPFCQRLFMILWLKGITFTVTTVDMKRAPEVLKDLAPGSQPPFLLYGEEVKTDPNKIEEFLEETLTPPTYAKLSPVYKESNTAGNDIFQKFSAYIKNVTPSTENKQESALLKAFLKLDKYLLDPLPHELDNDPNITASKRKFLDGDELTLADCNLLPKLHIVKVVSKKFKKFDIPKELKGLCRYLENAYKCEEFVNTCPDESEIELAYEAVMQQVNQ</sequence>
<dbReference type="EMBL" id="AFYH01056441">
    <property type="status" value="NOT_ANNOTATED_CDS"/>
    <property type="molecule type" value="Genomic_DNA"/>
</dbReference>
<evidence type="ECO:0000256" key="5">
    <source>
        <dbReference type="ARBA" id="ARBA00022882"/>
    </source>
</evidence>
<dbReference type="FunFam" id="1.20.1050.10:FF:000001">
    <property type="entry name" value="Chloride intracellular channel 2"/>
    <property type="match status" value="1"/>
</dbReference>
<organism evidence="16 17">
    <name type="scientific">Latimeria chalumnae</name>
    <name type="common">Coelacanth</name>
    <dbReference type="NCBI Taxonomy" id="7897"/>
    <lineage>
        <taxon>Eukaryota</taxon>
        <taxon>Metazoa</taxon>
        <taxon>Chordata</taxon>
        <taxon>Craniata</taxon>
        <taxon>Vertebrata</taxon>
        <taxon>Euteleostomi</taxon>
        <taxon>Coelacanthiformes</taxon>
        <taxon>Coelacanthidae</taxon>
        <taxon>Latimeria</taxon>
    </lineage>
</organism>
<name>H3A6U4_LATCH</name>
<dbReference type="Gene3D" id="1.20.1050.10">
    <property type="match status" value="1"/>
</dbReference>
<dbReference type="InterPro" id="IPR036282">
    <property type="entry name" value="Glutathione-S-Trfase_C_sf"/>
</dbReference>
<dbReference type="InParanoid" id="H3A6U4"/>
<evidence type="ECO:0000256" key="10">
    <source>
        <dbReference type="ARBA" id="ARBA00023173"/>
    </source>
</evidence>
<dbReference type="Pfam" id="PF13410">
    <property type="entry name" value="GST_C_2"/>
    <property type="match status" value="1"/>
</dbReference>
<comment type="domain">
    <text evidence="14">Members of this family may change from a globular, soluble state to a state where the N-terminal domain is inserted into the membrane and functions as chloride channel. A conformation change of the N-terminal domain is thought to expose hydrophobic surfaces that trigger membrane insertion.</text>
</comment>
<evidence type="ECO:0000256" key="9">
    <source>
        <dbReference type="ARBA" id="ARBA00023136"/>
    </source>
</evidence>
<keyword evidence="12 14" id="KW-0407">Ion channel</keyword>
<dbReference type="Pfam" id="PF22441">
    <property type="entry name" value="CLIC-like_N"/>
    <property type="match status" value="1"/>
</dbReference>
<dbReference type="EMBL" id="AFYH01056440">
    <property type="status" value="NOT_ANNOTATED_CDS"/>
    <property type="molecule type" value="Genomic_DNA"/>
</dbReference>
<dbReference type="InterPro" id="IPR010987">
    <property type="entry name" value="Glutathione-S-Trfase_C-like"/>
</dbReference>
<reference evidence="16" key="2">
    <citation type="submission" date="2025-08" db="UniProtKB">
        <authorList>
            <consortium name="Ensembl"/>
        </authorList>
    </citation>
    <scope>IDENTIFICATION</scope>
</reference>
<dbReference type="GO" id="GO:0034707">
    <property type="term" value="C:chloride channel complex"/>
    <property type="evidence" value="ECO:0007669"/>
    <property type="project" value="UniProtKB-KW"/>
</dbReference>
<evidence type="ECO:0000256" key="2">
    <source>
        <dbReference type="ARBA" id="ARBA00022448"/>
    </source>
</evidence>
<evidence type="ECO:0000256" key="1">
    <source>
        <dbReference type="ARBA" id="ARBA00007655"/>
    </source>
</evidence>
<keyword evidence="6" id="KW-1133">Transmembrane helix</keyword>
<evidence type="ECO:0000313" key="16">
    <source>
        <dbReference type="Ensembl" id="ENSLACP00000005365.1"/>
    </source>
</evidence>
<dbReference type="Gene3D" id="3.40.30.10">
    <property type="entry name" value="Glutaredoxin"/>
    <property type="match status" value="1"/>
</dbReference>
<dbReference type="InterPro" id="IPR036249">
    <property type="entry name" value="Thioredoxin-like_sf"/>
</dbReference>
<comment type="subcellular location">
    <subcellularLocation>
        <location evidence="14">Membrane</location>
        <topology evidence="14">Single-pass membrane protein</topology>
    </subcellularLocation>
    <subcellularLocation>
        <location evidence="14">Cytoplasm</location>
    </subcellularLocation>
</comment>
<keyword evidence="9" id="KW-0472">Membrane</keyword>
<evidence type="ECO:0000313" key="17">
    <source>
        <dbReference type="Proteomes" id="UP000008672"/>
    </source>
</evidence>
<dbReference type="SUPFAM" id="SSF52833">
    <property type="entry name" value="Thioredoxin-like"/>
    <property type="match status" value="1"/>
</dbReference>
<dbReference type="InterPro" id="IPR002946">
    <property type="entry name" value="CLIC"/>
</dbReference>
<keyword evidence="10 14" id="KW-0869">Chloride channel</keyword>
<dbReference type="OMA" id="MIIEGWQ"/>
<keyword evidence="4" id="KW-0812">Transmembrane</keyword>
<dbReference type="Ensembl" id="ENSLACT00000005412.1">
    <property type="protein sequence ID" value="ENSLACP00000005365.1"/>
    <property type="gene ID" value="ENSLACG00000004769.1"/>
</dbReference>
<dbReference type="EMBL" id="AFYH01056442">
    <property type="status" value="NOT_ANNOTATED_CDS"/>
    <property type="molecule type" value="Genomic_DNA"/>
</dbReference>
<keyword evidence="3 14" id="KW-0963">Cytoplasm</keyword>
<dbReference type="AlphaFoldDB" id="H3A6U4"/>
<dbReference type="SUPFAM" id="SSF47616">
    <property type="entry name" value="GST C-terminal domain-like"/>
    <property type="match status" value="1"/>
</dbReference>
<dbReference type="PANTHER" id="PTHR45476">
    <property type="entry name" value="CHLORIDE INTRACELLULAR CHANNEL PROTEIN 6-RELATED"/>
    <property type="match status" value="1"/>
</dbReference>
<keyword evidence="11 14" id="KW-0868">Chloride</keyword>
<dbReference type="STRING" id="7897.ENSLACP00000005365"/>
<dbReference type="SFLD" id="SFLDS00019">
    <property type="entry name" value="Glutathione_Transferase_(cytos"/>
    <property type="match status" value="1"/>
</dbReference>
<dbReference type="PRINTS" id="PR01263">
    <property type="entry name" value="INTCLCHANNEL"/>
</dbReference>
<reference evidence="17" key="1">
    <citation type="submission" date="2011-08" db="EMBL/GenBank/DDBJ databases">
        <title>The draft genome of Latimeria chalumnae.</title>
        <authorList>
            <person name="Di Palma F."/>
            <person name="Alfoldi J."/>
            <person name="Johnson J."/>
            <person name="Berlin A."/>
            <person name="Gnerre S."/>
            <person name="Jaffe D."/>
            <person name="MacCallum I."/>
            <person name="Young S."/>
            <person name="Walker B.J."/>
            <person name="Lander E."/>
            <person name="Lindblad-Toh K."/>
        </authorList>
    </citation>
    <scope>NUCLEOTIDE SEQUENCE [LARGE SCALE GENOMIC DNA]</scope>
    <source>
        <strain evidence="17">Wild caught</strain>
    </source>
</reference>
<dbReference type="CDD" id="cd03061">
    <property type="entry name" value="GST_N_CLIC"/>
    <property type="match status" value="1"/>
</dbReference>
<dbReference type="eggNOG" id="KOG1422">
    <property type="taxonomic scope" value="Eukaryota"/>
</dbReference>
<comment type="similarity">
    <text evidence="1 14">Belongs to the chloride channel CLIC family.</text>
</comment>